<evidence type="ECO:0000256" key="1">
    <source>
        <dbReference type="SAM" id="MobiDB-lite"/>
    </source>
</evidence>
<name>A0AAV4W6U7_9ARAC</name>
<organism evidence="2 3">
    <name type="scientific">Caerostris darwini</name>
    <dbReference type="NCBI Taxonomy" id="1538125"/>
    <lineage>
        <taxon>Eukaryota</taxon>
        <taxon>Metazoa</taxon>
        <taxon>Ecdysozoa</taxon>
        <taxon>Arthropoda</taxon>
        <taxon>Chelicerata</taxon>
        <taxon>Arachnida</taxon>
        <taxon>Araneae</taxon>
        <taxon>Araneomorphae</taxon>
        <taxon>Entelegynae</taxon>
        <taxon>Araneoidea</taxon>
        <taxon>Araneidae</taxon>
        <taxon>Caerostris</taxon>
    </lineage>
</organism>
<sequence>MTSQRQAFRFANHLRAVRNDHSHVRRNPVFLVLERLFGAFLPPPSSHRQKAPRNFKPPEPASTMRSRGAETAHPQHLFCFLASG</sequence>
<reference evidence="2 3" key="1">
    <citation type="submission" date="2021-06" db="EMBL/GenBank/DDBJ databases">
        <title>Caerostris darwini draft genome.</title>
        <authorList>
            <person name="Kono N."/>
            <person name="Arakawa K."/>
        </authorList>
    </citation>
    <scope>NUCLEOTIDE SEQUENCE [LARGE SCALE GENOMIC DNA]</scope>
</reference>
<dbReference type="AlphaFoldDB" id="A0AAV4W6U7"/>
<proteinExistence type="predicted"/>
<evidence type="ECO:0000313" key="2">
    <source>
        <dbReference type="EMBL" id="GIY78083.1"/>
    </source>
</evidence>
<feature type="region of interest" description="Disordered" evidence="1">
    <location>
        <begin position="43"/>
        <end position="69"/>
    </location>
</feature>
<protein>
    <submittedName>
        <fullName evidence="2">Uncharacterized protein</fullName>
    </submittedName>
</protein>
<accession>A0AAV4W6U7</accession>
<comment type="caution">
    <text evidence="2">The sequence shown here is derived from an EMBL/GenBank/DDBJ whole genome shotgun (WGS) entry which is preliminary data.</text>
</comment>
<gene>
    <name evidence="2" type="ORF">CDAR_282901</name>
</gene>
<evidence type="ECO:0000313" key="3">
    <source>
        <dbReference type="Proteomes" id="UP001054837"/>
    </source>
</evidence>
<dbReference type="EMBL" id="BPLQ01014200">
    <property type="protein sequence ID" value="GIY78083.1"/>
    <property type="molecule type" value="Genomic_DNA"/>
</dbReference>
<dbReference type="Proteomes" id="UP001054837">
    <property type="component" value="Unassembled WGS sequence"/>
</dbReference>
<keyword evidence="3" id="KW-1185">Reference proteome</keyword>